<evidence type="ECO:0008006" key="3">
    <source>
        <dbReference type="Google" id="ProtNLM"/>
    </source>
</evidence>
<dbReference type="EnsemblMetazoa" id="ACOM034482-RA">
    <property type="protein sequence ID" value="ACOM034482-PA.1"/>
    <property type="gene ID" value="ACOM034482"/>
</dbReference>
<name>A0A8W7PMS6_ANOCL</name>
<protein>
    <recommendedName>
        <fullName evidence="3">Peptidase S1 domain-containing protein</fullName>
    </recommendedName>
</protein>
<dbReference type="AlphaFoldDB" id="A0A8W7PMS6"/>
<accession>A0A8W7PMS6</accession>
<evidence type="ECO:0000256" key="1">
    <source>
        <dbReference type="SAM" id="SignalP"/>
    </source>
</evidence>
<feature type="signal peptide" evidence="1">
    <location>
        <begin position="1"/>
        <end position="15"/>
    </location>
</feature>
<dbReference type="Proteomes" id="UP000075882">
    <property type="component" value="Unassembled WGS sequence"/>
</dbReference>
<reference evidence="2" key="1">
    <citation type="submission" date="2022-08" db="UniProtKB">
        <authorList>
            <consortium name="EnsemblMetazoa"/>
        </authorList>
    </citation>
    <scope>IDENTIFICATION</scope>
</reference>
<sequence>MRLLLLLLLLLPIFATTVTVGGLDDERKNLHPDAWRSTFLRHPVKTIPCMAVYVSLRLTTVTPEICSHSSTALHIRPSSVSVGWEHSLANEANIISVPFLSLVTNDCYHHSAFVLESFGMHSYAGRPNRTKAGQVYIFGVASASAAPSLKAHEYVHHAAATVIHAMFGMFWPDNVPKPPAH</sequence>
<evidence type="ECO:0000313" key="2">
    <source>
        <dbReference type="EnsemblMetazoa" id="ACOM034482-PA.1"/>
    </source>
</evidence>
<proteinExistence type="predicted"/>
<feature type="chain" id="PRO_5036452084" description="Peptidase S1 domain-containing protein" evidence="1">
    <location>
        <begin position="16"/>
        <end position="181"/>
    </location>
</feature>
<organism evidence="2">
    <name type="scientific">Anopheles coluzzii</name>
    <name type="common">African malaria mosquito</name>
    <dbReference type="NCBI Taxonomy" id="1518534"/>
    <lineage>
        <taxon>Eukaryota</taxon>
        <taxon>Metazoa</taxon>
        <taxon>Ecdysozoa</taxon>
        <taxon>Arthropoda</taxon>
        <taxon>Hexapoda</taxon>
        <taxon>Insecta</taxon>
        <taxon>Pterygota</taxon>
        <taxon>Neoptera</taxon>
        <taxon>Endopterygota</taxon>
        <taxon>Diptera</taxon>
        <taxon>Nematocera</taxon>
        <taxon>Culicoidea</taxon>
        <taxon>Culicidae</taxon>
        <taxon>Anophelinae</taxon>
        <taxon>Anopheles</taxon>
    </lineage>
</organism>
<keyword evidence="1" id="KW-0732">Signal</keyword>